<feature type="transmembrane region" description="Helical" evidence="12">
    <location>
        <begin position="6"/>
        <end position="32"/>
    </location>
</feature>
<feature type="domain" description="Ion transport" evidence="13">
    <location>
        <begin position="700"/>
        <end position="986"/>
    </location>
</feature>
<dbReference type="FunFam" id="1.20.120.350:FF:000068">
    <property type="entry name" value="Sodium channel protein"/>
    <property type="match status" value="1"/>
</dbReference>
<feature type="transmembrane region" description="Helical" evidence="12">
    <location>
        <begin position="485"/>
        <end position="508"/>
    </location>
</feature>
<feature type="compositionally biased region" description="Basic and acidic residues" evidence="11">
    <location>
        <begin position="136"/>
        <end position="157"/>
    </location>
</feature>
<feature type="transmembrane region" description="Helical" evidence="12">
    <location>
        <begin position="411"/>
        <end position="433"/>
    </location>
</feature>
<evidence type="ECO:0000256" key="6">
    <source>
        <dbReference type="ARBA" id="ARBA00022989"/>
    </source>
</evidence>
<feature type="transmembrane region" description="Helical" evidence="12">
    <location>
        <begin position="740"/>
        <end position="763"/>
    </location>
</feature>
<feature type="region of interest" description="Disordered" evidence="11">
    <location>
        <begin position="131"/>
        <end position="187"/>
    </location>
</feature>
<evidence type="ECO:0000256" key="5">
    <source>
        <dbReference type="ARBA" id="ARBA00022882"/>
    </source>
</evidence>
<dbReference type="PANTHER" id="PTHR10037:SF62">
    <property type="entry name" value="SODIUM CHANNEL PROTEIN 60E"/>
    <property type="match status" value="1"/>
</dbReference>
<evidence type="ECO:0000256" key="12">
    <source>
        <dbReference type="SAM" id="Phobius"/>
    </source>
</evidence>
<keyword evidence="3 12" id="KW-0812">Transmembrane</keyword>
<keyword evidence="7" id="KW-0406">Ion transport</keyword>
<dbReference type="InterPro" id="IPR005821">
    <property type="entry name" value="Ion_trans_dom"/>
</dbReference>
<keyword evidence="2" id="KW-0813">Transport</keyword>
<dbReference type="FunFam" id="1.20.120.350:FF:000009">
    <property type="entry name" value="Voltage-dependent T-type calcium channel subunit alpha"/>
    <property type="match status" value="1"/>
</dbReference>
<dbReference type="CDD" id="cd13433">
    <property type="entry name" value="Na_channel_gate"/>
    <property type="match status" value="1"/>
</dbReference>
<evidence type="ECO:0000256" key="10">
    <source>
        <dbReference type="ARBA" id="ARBA00023303"/>
    </source>
</evidence>
<organism evidence="14 15">
    <name type="scientific">Desmophyllum pertusum</name>
    <dbReference type="NCBI Taxonomy" id="174260"/>
    <lineage>
        <taxon>Eukaryota</taxon>
        <taxon>Metazoa</taxon>
        <taxon>Cnidaria</taxon>
        <taxon>Anthozoa</taxon>
        <taxon>Hexacorallia</taxon>
        <taxon>Scleractinia</taxon>
        <taxon>Caryophylliina</taxon>
        <taxon>Caryophylliidae</taxon>
        <taxon>Desmophyllum</taxon>
    </lineage>
</organism>
<feature type="compositionally biased region" description="Polar residues" evidence="11">
    <location>
        <begin position="172"/>
        <end position="187"/>
    </location>
</feature>
<evidence type="ECO:0000313" key="15">
    <source>
        <dbReference type="Proteomes" id="UP001163046"/>
    </source>
</evidence>
<feature type="transmembrane region" description="Helical" evidence="12">
    <location>
        <begin position="953"/>
        <end position="976"/>
    </location>
</feature>
<dbReference type="GO" id="GO:0086010">
    <property type="term" value="P:membrane depolarization during action potential"/>
    <property type="evidence" value="ECO:0007669"/>
    <property type="project" value="TreeGrafter"/>
</dbReference>
<dbReference type="OrthoDB" id="2984333at2759"/>
<keyword evidence="5" id="KW-0851">Voltage-gated channel</keyword>
<protein>
    <recommendedName>
        <fullName evidence="13">Ion transport domain-containing protein</fullName>
    </recommendedName>
</protein>
<keyword evidence="6 12" id="KW-1133">Transmembrane helix</keyword>
<dbReference type="FunFam" id="1.10.287.70:FF:000287">
    <property type="entry name" value="Predicted protein"/>
    <property type="match status" value="1"/>
</dbReference>
<feature type="region of interest" description="Disordered" evidence="11">
    <location>
        <begin position="552"/>
        <end position="583"/>
    </location>
</feature>
<reference evidence="14" key="1">
    <citation type="submission" date="2023-01" db="EMBL/GenBank/DDBJ databases">
        <title>Genome assembly of the deep-sea coral Lophelia pertusa.</title>
        <authorList>
            <person name="Herrera S."/>
            <person name="Cordes E."/>
        </authorList>
    </citation>
    <scope>NUCLEOTIDE SEQUENCE</scope>
    <source>
        <strain evidence="14">USNM1676648</strain>
        <tissue evidence="14">Polyp</tissue>
    </source>
</reference>
<comment type="subcellular location">
    <subcellularLocation>
        <location evidence="1">Membrane</location>
        <topology evidence="1">Multi-pass membrane protein</topology>
    </subcellularLocation>
</comment>
<dbReference type="Gene3D" id="1.20.120.350">
    <property type="entry name" value="Voltage-gated potassium channels. Chain C"/>
    <property type="match status" value="2"/>
</dbReference>
<gene>
    <name evidence="14" type="ORF">OS493_035582</name>
</gene>
<dbReference type="InterPro" id="IPR044564">
    <property type="entry name" value="Na_chnl_inactivation_gate"/>
</dbReference>
<feature type="transmembrane region" description="Helical" evidence="12">
    <location>
        <begin position="284"/>
        <end position="303"/>
    </location>
</feature>
<sequence>MGSWYVFYFMFVVFFGSFYLINLVLAVVAVSYQQEVVAMQERDKNYEELKAVVSSYSFHGRAVPKLLAENGKSKPEALVTKCKLSLCLPCFKSSAGSKLHEAKNANEPEGSHTSLRYSPCGSHVMEMKTVTPEHSTVTDKNENEPGEKTSNGKDIHIRLTPAVSTPGRYQPRSASLPNDFNSETDGNSNAKYLEVKKSSWTTRTLGVISEQETSDIDTSSVNGDECNGVKKVKFPGISLVASPVGSPRGSVRWEPHGKDAKHRKEELSRRKHIRKLISKLTMDPLFDMFITFCILLNTVFLTLEYQGMNEKFRMALDVGNMVFTCVFLLEMVLKLISFGPRGYVKSRWNIFDGFIVVISIVDLILELAKVGNGAGLSVLRTFRLLRVFKLAQSWQTMNMLLRTIASSIGQLGNLTLVLGIIVYMLAVVGMQLFGSAYTKDKFDGDIPRWNFNDFGQSCMMIFRVLCGEWIEPLYDSMRATSPVSFLFFLTALVIGNFLVLNLFLALLLNAFARESMQDEAERKGESRPSKFYQGVQRLSKVLRLNSMIPRRTQVKPSLGSQTPADDGSESVKSSDSKDVLNGSSPALMNAVTAFQKKGKLNRDTVKRLSIAIEAANKDSATSSTVLSLARSSAIFSSPRESVQMDRSGDPTHDPAMTEVHECCPCWMKRCTCNCIAMWKESSGYRAWRNMRHKMKKLVEHRYFDWAILVIIVASSVTLVFEDVHLSNRPTLKKVLDYLNIVFAVVFTLEFLLKIIGLGFVTYFKNAWNCLDVVIVAISILTAVESIEELNSITLASVKNQATDNDSSLASFRSLRTLRALRPLRAISRWDGMKVVVNSLLFAIPGIGNVLLVCMVFWLIFSIVGVQFFGGKFYKCIDNKGERLPISIIQNRSDCDRLGYRWINSNINFDNAGNGFIALFQVATFEGWMEIMKDAVDARGVDDQPESQHSFIPYFYFVVFIIVGSFFTLNLFIGVIIDNFNRLKKQYEDSGALDIFLTPSQKAWFTTLKKAANKKPKKMISRPQVRWQARLFDMIHSSKFETLIMAMICLNMLVMMIQHHEQSVEVTFTLNILFTGLQS</sequence>
<feature type="transmembrane region" description="Helical" evidence="12">
    <location>
        <begin position="702"/>
        <end position="720"/>
    </location>
</feature>
<evidence type="ECO:0000256" key="11">
    <source>
        <dbReference type="SAM" id="MobiDB-lite"/>
    </source>
</evidence>
<name>A0A9X0D7T6_9CNID</name>
<keyword evidence="10" id="KW-0407">Ion channel</keyword>
<dbReference type="PANTHER" id="PTHR10037">
    <property type="entry name" value="VOLTAGE-GATED CATION CHANNEL CALCIUM AND SODIUM"/>
    <property type="match status" value="1"/>
</dbReference>
<evidence type="ECO:0000256" key="3">
    <source>
        <dbReference type="ARBA" id="ARBA00022692"/>
    </source>
</evidence>
<dbReference type="InterPro" id="IPR027359">
    <property type="entry name" value="Volt_channel_dom_sf"/>
</dbReference>
<dbReference type="GO" id="GO:0005248">
    <property type="term" value="F:voltage-gated sodium channel activity"/>
    <property type="evidence" value="ECO:0007669"/>
    <property type="project" value="TreeGrafter"/>
</dbReference>
<proteinExistence type="predicted"/>
<keyword evidence="8 12" id="KW-0472">Membrane</keyword>
<feature type="domain" description="Ion transport" evidence="13">
    <location>
        <begin position="284"/>
        <end position="515"/>
    </location>
</feature>
<feature type="transmembrane region" description="Helical" evidence="12">
    <location>
        <begin position="834"/>
        <end position="860"/>
    </location>
</feature>
<dbReference type="GO" id="GO:0001518">
    <property type="term" value="C:voltage-gated sodium channel complex"/>
    <property type="evidence" value="ECO:0007669"/>
    <property type="project" value="TreeGrafter"/>
</dbReference>
<feature type="compositionally biased region" description="Polar residues" evidence="11">
    <location>
        <begin position="554"/>
        <end position="563"/>
    </location>
</feature>
<feature type="transmembrane region" description="Helical" evidence="12">
    <location>
        <begin position="315"/>
        <end position="336"/>
    </location>
</feature>
<keyword evidence="15" id="KW-1185">Reference proteome</keyword>
<dbReference type="Gene3D" id="1.10.287.70">
    <property type="match status" value="3"/>
</dbReference>
<evidence type="ECO:0000256" key="9">
    <source>
        <dbReference type="ARBA" id="ARBA00023180"/>
    </source>
</evidence>
<dbReference type="SUPFAM" id="SSF81324">
    <property type="entry name" value="Voltage-gated potassium channels"/>
    <property type="match status" value="2"/>
</dbReference>
<evidence type="ECO:0000259" key="13">
    <source>
        <dbReference type="Pfam" id="PF00520"/>
    </source>
</evidence>
<dbReference type="AlphaFoldDB" id="A0A9X0D7T6"/>
<comment type="caution">
    <text evidence="14">The sequence shown here is derived from an EMBL/GenBank/DDBJ whole genome shotgun (WGS) entry which is preliminary data.</text>
</comment>
<evidence type="ECO:0000313" key="14">
    <source>
        <dbReference type="EMBL" id="KAJ7388798.1"/>
    </source>
</evidence>
<dbReference type="EMBL" id="MU825450">
    <property type="protein sequence ID" value="KAJ7388798.1"/>
    <property type="molecule type" value="Genomic_DNA"/>
</dbReference>
<evidence type="ECO:0000256" key="1">
    <source>
        <dbReference type="ARBA" id="ARBA00004141"/>
    </source>
</evidence>
<evidence type="ECO:0000256" key="7">
    <source>
        <dbReference type="ARBA" id="ARBA00023065"/>
    </source>
</evidence>
<evidence type="ECO:0000256" key="4">
    <source>
        <dbReference type="ARBA" id="ARBA00022737"/>
    </source>
</evidence>
<accession>A0A9X0D7T6</accession>
<dbReference type="Pfam" id="PF00520">
    <property type="entry name" value="Ion_trans"/>
    <property type="match status" value="2"/>
</dbReference>
<keyword evidence="4" id="KW-0677">Repeat</keyword>
<evidence type="ECO:0000256" key="8">
    <source>
        <dbReference type="ARBA" id="ARBA00023136"/>
    </source>
</evidence>
<dbReference type="Proteomes" id="UP001163046">
    <property type="component" value="Unassembled WGS sequence"/>
</dbReference>
<evidence type="ECO:0000256" key="2">
    <source>
        <dbReference type="ARBA" id="ARBA00022448"/>
    </source>
</evidence>
<dbReference type="InterPro" id="IPR043203">
    <property type="entry name" value="VGCC_Ca_Na"/>
</dbReference>
<dbReference type="GO" id="GO:0019228">
    <property type="term" value="P:neuronal action potential"/>
    <property type="evidence" value="ECO:0007669"/>
    <property type="project" value="TreeGrafter"/>
</dbReference>
<keyword evidence="9" id="KW-0325">Glycoprotein</keyword>